<keyword evidence="4" id="KW-1185">Reference proteome</keyword>
<dbReference type="AlphaFoldDB" id="A0A7W2A7Y7"/>
<accession>A0A7W2A7Y7</accession>
<dbReference type="PANTHER" id="PTHR33169">
    <property type="entry name" value="PADR-FAMILY TRANSCRIPTIONAL REGULATOR"/>
    <property type="match status" value="1"/>
</dbReference>
<reference evidence="3 4" key="1">
    <citation type="submission" date="2020-07" db="EMBL/GenBank/DDBJ databases">
        <authorList>
            <person name="Feng H."/>
        </authorList>
    </citation>
    <scope>NUCLEOTIDE SEQUENCE [LARGE SCALE GENOMIC DNA]</scope>
    <source>
        <strain evidence="4">s-10</strain>
    </source>
</reference>
<organism evidence="3 4">
    <name type="scientific">Paenactinomyces guangxiensis</name>
    <dbReference type="NCBI Taxonomy" id="1490290"/>
    <lineage>
        <taxon>Bacteria</taxon>
        <taxon>Bacillati</taxon>
        <taxon>Bacillota</taxon>
        <taxon>Bacilli</taxon>
        <taxon>Bacillales</taxon>
        <taxon>Thermoactinomycetaceae</taxon>
        <taxon>Paenactinomyces</taxon>
    </lineage>
</organism>
<sequence length="109" mass="12825">MDKEMMKGSIDILILALLYKQDMYGYQIAKSLKEESDNQYKMSEGTLYPALKRLEAKGLLQSYWQDADDGKRRKYYSLTEQGKESYTHKLEQWQKIHSLIMKVAQEGYA</sequence>
<dbReference type="InterPro" id="IPR011991">
    <property type="entry name" value="ArsR-like_HTH"/>
</dbReference>
<dbReference type="CDD" id="cd00090">
    <property type="entry name" value="HTH_ARSR"/>
    <property type="match status" value="1"/>
</dbReference>
<feature type="domain" description="Transcription regulator PadR N-terminal" evidence="2">
    <location>
        <begin position="14"/>
        <end position="86"/>
    </location>
</feature>
<dbReference type="Gene3D" id="1.10.10.10">
    <property type="entry name" value="Winged helix-like DNA-binding domain superfamily/Winged helix DNA-binding domain"/>
    <property type="match status" value="1"/>
</dbReference>
<dbReference type="Pfam" id="PF03551">
    <property type="entry name" value="PadR"/>
    <property type="match status" value="1"/>
</dbReference>
<dbReference type="InterPro" id="IPR005149">
    <property type="entry name" value="Tscrpt_reg_PadR_N"/>
</dbReference>
<proteinExistence type="predicted"/>
<dbReference type="EMBL" id="JACEIQ010000003">
    <property type="protein sequence ID" value="MBA4493607.1"/>
    <property type="molecule type" value="Genomic_DNA"/>
</dbReference>
<keyword evidence="1" id="KW-0238">DNA-binding</keyword>
<evidence type="ECO:0000313" key="3">
    <source>
        <dbReference type="EMBL" id="MBA4493607.1"/>
    </source>
</evidence>
<dbReference type="Proteomes" id="UP000535491">
    <property type="component" value="Unassembled WGS sequence"/>
</dbReference>
<dbReference type="InterPro" id="IPR052509">
    <property type="entry name" value="Metal_resp_DNA-bind_regulator"/>
</dbReference>
<comment type="caution">
    <text evidence="3">The sequence shown here is derived from an EMBL/GenBank/DDBJ whole genome shotgun (WGS) entry which is preliminary data.</text>
</comment>
<gene>
    <name evidence="3" type="ORF">H1191_04740</name>
</gene>
<evidence type="ECO:0000313" key="4">
    <source>
        <dbReference type="Proteomes" id="UP000535491"/>
    </source>
</evidence>
<dbReference type="GO" id="GO:0003677">
    <property type="term" value="F:DNA binding"/>
    <property type="evidence" value="ECO:0007669"/>
    <property type="project" value="UniProtKB-KW"/>
</dbReference>
<name>A0A7W2A7Y7_9BACL</name>
<dbReference type="PANTHER" id="PTHR33169:SF25">
    <property type="entry name" value="DNA-BINDING PROTEIN YIZB-RELATED"/>
    <property type="match status" value="1"/>
</dbReference>
<dbReference type="SUPFAM" id="SSF46785">
    <property type="entry name" value="Winged helix' DNA-binding domain"/>
    <property type="match status" value="1"/>
</dbReference>
<evidence type="ECO:0000259" key="2">
    <source>
        <dbReference type="Pfam" id="PF03551"/>
    </source>
</evidence>
<dbReference type="RefSeq" id="WP_181750848.1">
    <property type="nucleotide sequence ID" value="NZ_JACEIQ010000003.1"/>
</dbReference>
<dbReference type="InterPro" id="IPR036388">
    <property type="entry name" value="WH-like_DNA-bd_sf"/>
</dbReference>
<evidence type="ECO:0000256" key="1">
    <source>
        <dbReference type="ARBA" id="ARBA00023125"/>
    </source>
</evidence>
<dbReference type="InterPro" id="IPR036390">
    <property type="entry name" value="WH_DNA-bd_sf"/>
</dbReference>
<protein>
    <submittedName>
        <fullName evidence="3">PadR family transcriptional regulator</fullName>
    </submittedName>
</protein>